<gene>
    <name evidence="3" type="ORF">SEMRO_47_G027970.1</name>
</gene>
<evidence type="ECO:0000313" key="4">
    <source>
        <dbReference type="Proteomes" id="UP001153069"/>
    </source>
</evidence>
<proteinExistence type="predicted"/>
<feature type="compositionally biased region" description="Low complexity" evidence="1">
    <location>
        <begin position="98"/>
        <end position="113"/>
    </location>
</feature>
<keyword evidence="2" id="KW-0472">Membrane</keyword>
<dbReference type="EMBL" id="CAICTM010000047">
    <property type="protein sequence ID" value="CAB9498877.1"/>
    <property type="molecule type" value="Genomic_DNA"/>
</dbReference>
<feature type="region of interest" description="Disordered" evidence="1">
    <location>
        <begin position="98"/>
        <end position="121"/>
    </location>
</feature>
<evidence type="ECO:0000313" key="3">
    <source>
        <dbReference type="EMBL" id="CAB9498877.1"/>
    </source>
</evidence>
<dbReference type="AlphaFoldDB" id="A0A9N8D9N3"/>
<feature type="transmembrane region" description="Helical" evidence="2">
    <location>
        <begin position="61"/>
        <end position="81"/>
    </location>
</feature>
<evidence type="ECO:0000256" key="2">
    <source>
        <dbReference type="SAM" id="Phobius"/>
    </source>
</evidence>
<comment type="caution">
    <text evidence="3">The sequence shown here is derived from an EMBL/GenBank/DDBJ whole genome shotgun (WGS) entry which is preliminary data.</text>
</comment>
<dbReference type="Proteomes" id="UP001153069">
    <property type="component" value="Unassembled WGS sequence"/>
</dbReference>
<reference evidence="3" key="1">
    <citation type="submission" date="2020-06" db="EMBL/GenBank/DDBJ databases">
        <authorList>
            <consortium name="Plant Systems Biology data submission"/>
        </authorList>
    </citation>
    <scope>NUCLEOTIDE SEQUENCE</scope>
    <source>
        <strain evidence="3">D6</strain>
    </source>
</reference>
<feature type="region of interest" description="Disordered" evidence="1">
    <location>
        <begin position="132"/>
        <end position="151"/>
    </location>
</feature>
<dbReference type="OrthoDB" id="55311at2759"/>
<sequence>MKGPSNVPSLRRAHQRVGSAAGSVLGSSSSPLFQRSKQQSFVFNNPVSQAFNVHKVRNRRLILRFVLLGVIFFFLTSSLVMQHRPSFFPLGEFNNDSSSGSDSGSASGSRSNAVPDSTKDSSILRGQVNVPSFRLNNNNNNSSATRSTSKARQDLLLKDDTVVHSFYDPLAQMEGFLRSHADTPGARFIQLLQANLYNSKHNHEELQRLQACQTQSRHNPQLVNVNLCFAGSKNYKNTMAHLEQLAQELNNIKPMALLANVTAMEQHTPITINMKQQQKTTKTLAKNNKPIQASTVFQMRRYGPINNSAITMDRPTRPDIEHRLIPNLGTSMACLPLLLAGAAVAFSTDDDNPHLAVELGPYFGLSSKCLATGLTLPGSTSSSVPPLYFAYDTFGGRDNLLSLQNRSQTQWILDDYFPHFGGGQNSDNNNNDDTSFRFLWQRAVLPVHPTARAIAGMLVAPTAAASSHDTVYQRARSIQQQQPSLDLLVMDSAKSAKAWNDQLMAVLGPTNTMIHAGNILILMDFEFVAVQVKQVYGCLRQALLPVYISWNHEHFAFVVTQDIDLTTKTHANCYAGIAQTHTDSLHRLEQQVQADLDFVRQGLRQHEDQQNNIKDKKWDSMQQPLLDHMVRNLREKPEQWMGLARMV</sequence>
<evidence type="ECO:0000256" key="1">
    <source>
        <dbReference type="SAM" id="MobiDB-lite"/>
    </source>
</evidence>
<protein>
    <submittedName>
        <fullName evidence="3">Uncharacterized protein</fullName>
    </submittedName>
</protein>
<keyword evidence="2" id="KW-1133">Transmembrane helix</keyword>
<name>A0A9N8D9N3_9STRA</name>
<keyword evidence="2" id="KW-0812">Transmembrane</keyword>
<accession>A0A9N8D9N3</accession>
<keyword evidence="4" id="KW-1185">Reference proteome</keyword>
<organism evidence="3 4">
    <name type="scientific">Seminavis robusta</name>
    <dbReference type="NCBI Taxonomy" id="568900"/>
    <lineage>
        <taxon>Eukaryota</taxon>
        <taxon>Sar</taxon>
        <taxon>Stramenopiles</taxon>
        <taxon>Ochrophyta</taxon>
        <taxon>Bacillariophyta</taxon>
        <taxon>Bacillariophyceae</taxon>
        <taxon>Bacillariophycidae</taxon>
        <taxon>Naviculales</taxon>
        <taxon>Naviculaceae</taxon>
        <taxon>Seminavis</taxon>
    </lineage>
</organism>